<comment type="subcellular location">
    <subcellularLocation>
        <location evidence="1">Membrane</location>
    </subcellularLocation>
</comment>
<evidence type="ECO:0000256" key="4">
    <source>
        <dbReference type="ARBA" id="ARBA00023136"/>
    </source>
</evidence>
<accession>A0AAN9ARR1</accession>
<evidence type="ECO:0000313" key="8">
    <source>
        <dbReference type="Proteomes" id="UP001374579"/>
    </source>
</evidence>
<keyword evidence="3 5" id="KW-1133">Transmembrane helix</keyword>
<keyword evidence="2 5" id="KW-0812">Transmembrane</keyword>
<sequence>MENWTQSAVTTIINTAGSTMDIANNISTLISTNNATTTIPPMFVPCNSPQNLVSPKVAQTVDLVVYAGIFPALVTAGVITNVINMAVFSHQGLSDRINLCLFSLALADTGFLLFLMCGKSYALVSLVSREAGSYWQQRNLVIVLGSHLGFIITSTAVTALIAIERCVCVVSPFKAKTFLKTRYIAIVILTMGIYALVVKNTALGLKYLTVKVQDPATNTTIFISRLTPFYLRHKTIIDTIYSDLLSVTVPTLSLVVVIVCTSVTVVKLKLSLQWRQKSNASSTVIVTSAEKREAAVTRMLVTVCCLYVICMTPSVMRTFALHRLPGFLISGYLCNTFKVTTALVHLLEVINASANFFIYLKQSSRYKATLFQMCSKFRCLRDTGKKSDAEMSVVSRSVVNSRASNIDCRQHLGQSKGPYNLDTEAGHM</sequence>
<evidence type="ECO:0000256" key="2">
    <source>
        <dbReference type="ARBA" id="ARBA00022692"/>
    </source>
</evidence>
<feature type="transmembrane region" description="Helical" evidence="5">
    <location>
        <begin position="247"/>
        <end position="268"/>
    </location>
</feature>
<evidence type="ECO:0000313" key="7">
    <source>
        <dbReference type="EMBL" id="KAK7091916.1"/>
    </source>
</evidence>
<dbReference type="EMBL" id="JBAMIC010000022">
    <property type="protein sequence ID" value="KAK7091916.1"/>
    <property type="molecule type" value="Genomic_DNA"/>
</dbReference>
<feature type="transmembrane region" description="Helical" evidence="5">
    <location>
        <begin position="141"/>
        <end position="163"/>
    </location>
</feature>
<keyword evidence="4 5" id="KW-0472">Membrane</keyword>
<evidence type="ECO:0000256" key="5">
    <source>
        <dbReference type="SAM" id="Phobius"/>
    </source>
</evidence>
<feature type="transmembrane region" description="Helical" evidence="5">
    <location>
        <begin position="183"/>
        <end position="202"/>
    </location>
</feature>
<dbReference type="PROSITE" id="PS50262">
    <property type="entry name" value="G_PROTEIN_RECEP_F1_2"/>
    <property type="match status" value="1"/>
</dbReference>
<dbReference type="Proteomes" id="UP001374579">
    <property type="component" value="Unassembled WGS sequence"/>
</dbReference>
<feature type="transmembrane region" description="Helical" evidence="5">
    <location>
        <begin position="339"/>
        <end position="360"/>
    </location>
</feature>
<dbReference type="GO" id="GO:0004930">
    <property type="term" value="F:G protein-coupled receptor activity"/>
    <property type="evidence" value="ECO:0007669"/>
    <property type="project" value="InterPro"/>
</dbReference>
<dbReference type="PRINTS" id="PR00237">
    <property type="entry name" value="GPCRRHODOPSN"/>
</dbReference>
<dbReference type="InterPro" id="IPR017452">
    <property type="entry name" value="GPCR_Rhodpsn_7TM"/>
</dbReference>
<reference evidence="7 8" key="1">
    <citation type="submission" date="2024-02" db="EMBL/GenBank/DDBJ databases">
        <title>Chromosome-scale genome assembly of the rough periwinkle Littorina saxatilis.</title>
        <authorList>
            <person name="De Jode A."/>
            <person name="Faria R."/>
            <person name="Formenti G."/>
            <person name="Sims Y."/>
            <person name="Smith T.P."/>
            <person name="Tracey A."/>
            <person name="Wood J.M.D."/>
            <person name="Zagrodzka Z.B."/>
            <person name="Johannesson K."/>
            <person name="Butlin R.K."/>
            <person name="Leder E.H."/>
        </authorList>
    </citation>
    <scope>NUCLEOTIDE SEQUENCE [LARGE SCALE GENOMIC DNA]</scope>
    <source>
        <strain evidence="7">Snail1</strain>
        <tissue evidence="7">Muscle</tissue>
    </source>
</reference>
<protein>
    <recommendedName>
        <fullName evidence="6">G-protein coupled receptors family 1 profile domain-containing protein</fullName>
    </recommendedName>
</protein>
<dbReference type="Gene3D" id="1.20.1070.10">
    <property type="entry name" value="Rhodopsin 7-helix transmembrane proteins"/>
    <property type="match status" value="1"/>
</dbReference>
<keyword evidence="8" id="KW-1185">Reference proteome</keyword>
<dbReference type="SUPFAM" id="SSF81321">
    <property type="entry name" value="Family A G protein-coupled receptor-like"/>
    <property type="match status" value="1"/>
</dbReference>
<gene>
    <name evidence="7" type="ORF">V1264_009533</name>
</gene>
<evidence type="ECO:0000256" key="1">
    <source>
        <dbReference type="ARBA" id="ARBA00004370"/>
    </source>
</evidence>
<dbReference type="PANTHER" id="PTHR46641">
    <property type="entry name" value="FMRFAMIDE RECEPTOR-RELATED"/>
    <property type="match status" value="1"/>
</dbReference>
<evidence type="ECO:0000259" key="6">
    <source>
        <dbReference type="PROSITE" id="PS50262"/>
    </source>
</evidence>
<feature type="domain" description="G-protein coupled receptors family 1 profile" evidence="6">
    <location>
        <begin position="80"/>
        <end position="359"/>
    </location>
</feature>
<dbReference type="InterPro" id="IPR000276">
    <property type="entry name" value="GPCR_Rhodpsn"/>
</dbReference>
<name>A0AAN9ARR1_9CAEN</name>
<organism evidence="7 8">
    <name type="scientific">Littorina saxatilis</name>
    <dbReference type="NCBI Taxonomy" id="31220"/>
    <lineage>
        <taxon>Eukaryota</taxon>
        <taxon>Metazoa</taxon>
        <taxon>Spiralia</taxon>
        <taxon>Lophotrochozoa</taxon>
        <taxon>Mollusca</taxon>
        <taxon>Gastropoda</taxon>
        <taxon>Caenogastropoda</taxon>
        <taxon>Littorinimorpha</taxon>
        <taxon>Littorinoidea</taxon>
        <taxon>Littorinidae</taxon>
        <taxon>Littorina</taxon>
    </lineage>
</organism>
<evidence type="ECO:0000256" key="3">
    <source>
        <dbReference type="ARBA" id="ARBA00022989"/>
    </source>
</evidence>
<feature type="transmembrane region" description="Helical" evidence="5">
    <location>
        <begin position="99"/>
        <end position="121"/>
    </location>
</feature>
<feature type="transmembrane region" description="Helical" evidence="5">
    <location>
        <begin position="299"/>
        <end position="319"/>
    </location>
</feature>
<dbReference type="Pfam" id="PF00001">
    <property type="entry name" value="7tm_1"/>
    <property type="match status" value="1"/>
</dbReference>
<feature type="transmembrane region" description="Helical" evidence="5">
    <location>
        <begin position="63"/>
        <end position="87"/>
    </location>
</feature>
<dbReference type="AlphaFoldDB" id="A0AAN9ARR1"/>
<dbReference type="GO" id="GO:0016020">
    <property type="term" value="C:membrane"/>
    <property type="evidence" value="ECO:0007669"/>
    <property type="project" value="UniProtKB-SubCell"/>
</dbReference>
<comment type="caution">
    <text evidence="7">The sequence shown here is derived from an EMBL/GenBank/DDBJ whole genome shotgun (WGS) entry which is preliminary data.</text>
</comment>
<dbReference type="InterPro" id="IPR052954">
    <property type="entry name" value="GPCR-Ligand_Int"/>
</dbReference>
<proteinExistence type="predicted"/>
<dbReference type="PANTHER" id="PTHR46641:SF2">
    <property type="entry name" value="FMRFAMIDE RECEPTOR"/>
    <property type="match status" value="1"/>
</dbReference>